<dbReference type="InterPro" id="IPR033537">
    <property type="entry name" value="Stra8"/>
</dbReference>
<feature type="domain" description="STRA8 bHLH" evidence="2">
    <location>
        <begin position="47"/>
        <end position="113"/>
    </location>
</feature>
<sequence length="327" mass="36908">MNSQYRCVGHLTNGSPCRQLTGQILVSLVIRTKDMFSGQDKKRDVTEYRKARRRAVQARHRATLTGLFESLKNVVCPSTQRTPAKWKILDHAKGFLLEKEAYLNKLLALKENFLNDNEGPKTLEEVREEYRKQYSKSFCRAHVPDVNKGSESSEEDSDNEEMDEPPQSESSSLSVPNIQEFEGYLCFYRQTLELLLHRGVLAPYQTGLPVVSQAISGLWNILPPEQRTAVQRHIPDEGSVPGARPADKPLCSPLDSSQLSSLNMHGTSAFEVDLLQDACDVVQRDMDTTSASRYCSIFVMHKYNNIQVSLCNNIIVHFCLLTLPSSK</sequence>
<dbReference type="PANTHER" id="PTHR35254:SF1">
    <property type="entry name" value="STIMULATED BY RETINOIC ACID GENE 8 PROTEIN HOMOLOG"/>
    <property type="match status" value="1"/>
</dbReference>
<protein>
    <submittedName>
        <fullName evidence="3">Stimulated by retinoic acid protein 8</fullName>
    </submittedName>
</protein>
<feature type="compositionally biased region" description="Acidic residues" evidence="1">
    <location>
        <begin position="152"/>
        <end position="166"/>
    </location>
</feature>
<accession>A0A172MFH8</accession>
<gene>
    <name evidence="3" type="primary">stra8</name>
</gene>
<name>A0A172MFH8_APTAL</name>
<dbReference type="GO" id="GO:0051321">
    <property type="term" value="P:meiotic cell cycle"/>
    <property type="evidence" value="ECO:0007669"/>
    <property type="project" value="InterPro"/>
</dbReference>
<dbReference type="GO" id="GO:0071300">
    <property type="term" value="P:cellular response to retinoic acid"/>
    <property type="evidence" value="ECO:0007669"/>
    <property type="project" value="InterPro"/>
</dbReference>
<feature type="region of interest" description="Disordered" evidence="1">
    <location>
        <begin position="144"/>
        <end position="174"/>
    </location>
</feature>
<dbReference type="GO" id="GO:0048477">
    <property type="term" value="P:oogenesis"/>
    <property type="evidence" value="ECO:0007669"/>
    <property type="project" value="TreeGrafter"/>
</dbReference>
<evidence type="ECO:0000259" key="2">
    <source>
        <dbReference type="Pfam" id="PF23175"/>
    </source>
</evidence>
<dbReference type="EMBL" id="KU161167">
    <property type="protein sequence ID" value="ANC96763.1"/>
    <property type="molecule type" value="mRNA"/>
</dbReference>
<organism evidence="3">
    <name type="scientific">Apteronotus albifrons</name>
    <name type="common">Black ghost</name>
    <name type="synonym">Gymnotus albifrons</name>
    <dbReference type="NCBI Taxonomy" id="36673"/>
    <lineage>
        <taxon>Eukaryota</taxon>
        <taxon>Metazoa</taxon>
        <taxon>Chordata</taxon>
        <taxon>Craniata</taxon>
        <taxon>Vertebrata</taxon>
        <taxon>Euteleostomi</taxon>
        <taxon>Actinopterygii</taxon>
        <taxon>Neopterygii</taxon>
        <taxon>Teleostei</taxon>
        <taxon>Ostariophysi</taxon>
        <taxon>Gymnotiformes</taxon>
        <taxon>Sternopygoidei</taxon>
        <taxon>Apteronotidae</taxon>
        <taxon>Apteronotus</taxon>
    </lineage>
</organism>
<dbReference type="PANTHER" id="PTHR35254">
    <property type="entry name" value="STIMULATED BY RETINOIC ACID GENE 8 PROTEIN HOMOLOG"/>
    <property type="match status" value="1"/>
</dbReference>
<evidence type="ECO:0000256" key="1">
    <source>
        <dbReference type="SAM" id="MobiDB-lite"/>
    </source>
</evidence>
<dbReference type="GO" id="GO:0090427">
    <property type="term" value="P:activation of meiosis"/>
    <property type="evidence" value="ECO:0007669"/>
    <property type="project" value="TreeGrafter"/>
</dbReference>
<reference evidence="3" key="1">
    <citation type="submission" date="2015-11" db="EMBL/GenBank/DDBJ databases">
        <title>The PhyloFish database: a comprehensive resource to study gene expression after whole genome duplication in fish.</title>
        <authorList>
            <person name="Pasquier J."/>
            <person name="Cabau C."/>
            <person name="Nguyen T."/>
            <person name="Jouanno E."/>
            <person name="Parrinello H."/>
            <person name="Journot L."/>
            <person name="Pontarotti P."/>
            <person name="Klopp C."/>
            <person name="Postlethwait J.H."/>
            <person name="Guiguen Y."/>
            <person name="Bobe J."/>
        </authorList>
    </citation>
    <scope>NUCLEOTIDE SEQUENCE</scope>
</reference>
<dbReference type="GO" id="GO:0007283">
    <property type="term" value="P:spermatogenesis"/>
    <property type="evidence" value="ECO:0007669"/>
    <property type="project" value="TreeGrafter"/>
</dbReference>
<proteinExistence type="evidence at transcript level"/>
<dbReference type="InterPro" id="IPR057021">
    <property type="entry name" value="bHLH_STRA8"/>
</dbReference>
<dbReference type="Pfam" id="PF23175">
    <property type="entry name" value="bHLH_STRA8"/>
    <property type="match status" value="1"/>
</dbReference>
<dbReference type="AlphaFoldDB" id="A0A172MFH8"/>
<evidence type="ECO:0000313" key="3">
    <source>
        <dbReference type="EMBL" id="ANC96763.1"/>
    </source>
</evidence>
<dbReference type="GO" id="GO:0005634">
    <property type="term" value="C:nucleus"/>
    <property type="evidence" value="ECO:0007669"/>
    <property type="project" value="TreeGrafter"/>
</dbReference>